<dbReference type="GeneID" id="7444256"/>
<dbReference type="AlphaFoldDB" id="B5YLQ2"/>
<evidence type="ECO:0000256" key="1">
    <source>
        <dbReference type="ARBA" id="ARBA00022679"/>
    </source>
</evidence>
<dbReference type="InterPro" id="IPR029044">
    <property type="entry name" value="Nucleotide-diphossugar_trans"/>
</dbReference>
<dbReference type="eggNOG" id="ENOG502T78E">
    <property type="taxonomic scope" value="Eukaryota"/>
</dbReference>
<dbReference type="Pfam" id="PF04488">
    <property type="entry name" value="Gly_transf_sug"/>
    <property type="match status" value="1"/>
</dbReference>
<dbReference type="InParanoid" id="B5YLQ2"/>
<dbReference type="GO" id="GO:0051999">
    <property type="term" value="P:mannosyl-inositol phosphorylceramide biosynthetic process"/>
    <property type="evidence" value="ECO:0000318"/>
    <property type="project" value="GO_Central"/>
</dbReference>
<dbReference type="GO" id="GO:0000030">
    <property type="term" value="F:mannosyltransferase activity"/>
    <property type="evidence" value="ECO:0000318"/>
    <property type="project" value="GO_Central"/>
</dbReference>
<keyword evidence="2" id="KW-0812">Transmembrane</keyword>
<organism evidence="3 4">
    <name type="scientific">Thalassiosira pseudonana</name>
    <name type="common">Marine diatom</name>
    <name type="synonym">Cyclotella nana</name>
    <dbReference type="NCBI Taxonomy" id="35128"/>
    <lineage>
        <taxon>Eukaryota</taxon>
        <taxon>Sar</taxon>
        <taxon>Stramenopiles</taxon>
        <taxon>Ochrophyta</taxon>
        <taxon>Bacillariophyta</taxon>
        <taxon>Coscinodiscophyceae</taxon>
        <taxon>Thalassiosirophycidae</taxon>
        <taxon>Thalassiosirales</taxon>
        <taxon>Thalassiosiraceae</taxon>
        <taxon>Thalassiosira</taxon>
    </lineage>
</organism>
<dbReference type="Proteomes" id="UP000001449">
    <property type="component" value="Chromosome 18"/>
</dbReference>
<dbReference type="PANTHER" id="PTHR32385:SF15">
    <property type="entry name" value="INOSITOL PHOSPHOCERAMIDE MANNOSYLTRANSFERASE 1"/>
    <property type="match status" value="1"/>
</dbReference>
<evidence type="ECO:0000256" key="2">
    <source>
        <dbReference type="SAM" id="Phobius"/>
    </source>
</evidence>
<dbReference type="PANTHER" id="PTHR32385">
    <property type="entry name" value="MANNOSYL PHOSPHORYLINOSITOL CERAMIDE SYNTHASE"/>
    <property type="match status" value="1"/>
</dbReference>
<name>B5YLQ2_THAPS</name>
<dbReference type="EMBL" id="CP001159">
    <property type="protein sequence ID" value="ACI64119.1"/>
    <property type="molecule type" value="Genomic_DNA"/>
</dbReference>
<evidence type="ECO:0000313" key="3">
    <source>
        <dbReference type="EMBL" id="ACI64119.1"/>
    </source>
</evidence>
<feature type="transmembrane region" description="Helical" evidence="2">
    <location>
        <begin position="29"/>
        <end position="49"/>
    </location>
</feature>
<sequence>MQGVPSRRGRSGTYHVASRPIGRSSRFRCWLLLLSAISTMLGSLSWTVLFRNIHTGTVSDEFFEAETNKPPPPEAKRQSVAGFTFDEVFVNNTALAVDSSSKMPPMDTWLVSNRNSEHNELHLTNGAIPKILHKMYFQHDGHFQDIMNKASATKGDMNLIKALESWHSNNPGYHIQYFDMTTARKYLQQYFHPVFIRTFDCLQAYAAKSDLFRFALLYREGGWYSDWKQTCLQPGLLDRLSNGTDFFVTKDNGHKGVIAERCVQTSFVGSRPFHPVIGKDLELIVSNVQKRNFGNTPIHPTGPCALGQALQAVTGRGGYDAISGEHKELNFFLNGQMIVQGKCDDCGLNQDWKHGNNYNTLWNNKTYFCEDAAVIFDA</sequence>
<dbReference type="Gene3D" id="3.90.550.20">
    <property type="match status" value="1"/>
</dbReference>
<dbReference type="InterPro" id="IPR051706">
    <property type="entry name" value="Glycosyltransferase_domain"/>
</dbReference>
<reference evidence="3 4" key="1">
    <citation type="journal article" date="2004" name="Science">
        <title>The genome of the diatom Thalassiosira pseudonana: ecology, evolution, and metabolism.</title>
        <authorList>
            <person name="Armbrust E.V."/>
            <person name="Berges J.A."/>
            <person name="Bowler C."/>
            <person name="Green B.R."/>
            <person name="Martinez D."/>
            <person name="Putnam N.H."/>
            <person name="Zhou S."/>
            <person name="Allen A.E."/>
            <person name="Apt K.E."/>
            <person name="Bechner M."/>
            <person name="Brzezinski M.A."/>
            <person name="Chaal B.K."/>
            <person name="Chiovitti A."/>
            <person name="Davis A.K."/>
            <person name="Demarest M.S."/>
            <person name="Detter J.C."/>
            <person name="Glavina T."/>
            <person name="Goodstein D."/>
            <person name="Hadi M.Z."/>
            <person name="Hellsten U."/>
            <person name="Hildebrand M."/>
            <person name="Jenkins B.D."/>
            <person name="Jurka J."/>
            <person name="Kapitonov V.V."/>
            <person name="Kroger N."/>
            <person name="Lau W.W."/>
            <person name="Lane T.W."/>
            <person name="Larimer F.W."/>
            <person name="Lippmeier J.C."/>
            <person name="Lucas S."/>
            <person name="Medina M."/>
            <person name="Montsant A."/>
            <person name="Obornik M."/>
            <person name="Parker M.S."/>
            <person name="Palenik B."/>
            <person name="Pazour G.J."/>
            <person name="Richardson P.M."/>
            <person name="Rynearson T.A."/>
            <person name="Saito M.A."/>
            <person name="Schwartz D.C."/>
            <person name="Thamatrakoln K."/>
            <person name="Valentin K."/>
            <person name="Vardi A."/>
            <person name="Wilkerson F.P."/>
            <person name="Rokhsar D.S."/>
        </authorList>
    </citation>
    <scope>NUCLEOTIDE SEQUENCE [LARGE SCALE GENOMIC DNA]</scope>
    <source>
        <strain evidence="3 4">CCMP1335</strain>
    </source>
</reference>
<gene>
    <name evidence="3" type="ORF">THAPS_25351</name>
</gene>
<dbReference type="FunFam" id="3.90.550.20:FF:000023">
    <property type="entry name" value="Predicted protein"/>
    <property type="match status" value="1"/>
</dbReference>
<keyword evidence="2" id="KW-1133">Transmembrane helix</keyword>
<protein>
    <submittedName>
        <fullName evidence="3">Uncharacterized protein</fullName>
    </submittedName>
</protein>
<keyword evidence="2" id="KW-0472">Membrane</keyword>
<dbReference type="PaxDb" id="35128-Thaps25351"/>
<dbReference type="SUPFAM" id="SSF53448">
    <property type="entry name" value="Nucleotide-diphospho-sugar transferases"/>
    <property type="match status" value="1"/>
</dbReference>
<dbReference type="GO" id="GO:0016020">
    <property type="term" value="C:membrane"/>
    <property type="evidence" value="ECO:0007669"/>
    <property type="project" value="GOC"/>
</dbReference>
<dbReference type="KEGG" id="tps:THAPS_25351"/>
<dbReference type="RefSeq" id="XP_002295402.1">
    <property type="nucleotide sequence ID" value="XM_002295366.1"/>
</dbReference>
<keyword evidence="1" id="KW-0808">Transferase</keyword>
<dbReference type="InterPro" id="IPR007577">
    <property type="entry name" value="GlycoTrfase_DXD_sugar-bd_CS"/>
</dbReference>
<reference evidence="3 4" key="2">
    <citation type="journal article" date="2008" name="Nature">
        <title>The Phaeodactylum genome reveals the evolutionary history of diatom genomes.</title>
        <authorList>
            <person name="Bowler C."/>
            <person name="Allen A.E."/>
            <person name="Badger J.H."/>
            <person name="Grimwood J."/>
            <person name="Jabbari K."/>
            <person name="Kuo A."/>
            <person name="Maheswari U."/>
            <person name="Martens C."/>
            <person name="Maumus F."/>
            <person name="Otillar R.P."/>
            <person name="Rayko E."/>
            <person name="Salamov A."/>
            <person name="Vandepoele K."/>
            <person name="Beszteri B."/>
            <person name="Gruber A."/>
            <person name="Heijde M."/>
            <person name="Katinka M."/>
            <person name="Mock T."/>
            <person name="Valentin K."/>
            <person name="Verret F."/>
            <person name="Berges J.A."/>
            <person name="Brownlee C."/>
            <person name="Cadoret J.P."/>
            <person name="Chiovitti A."/>
            <person name="Choi C.J."/>
            <person name="Coesel S."/>
            <person name="De Martino A."/>
            <person name="Detter J.C."/>
            <person name="Durkin C."/>
            <person name="Falciatore A."/>
            <person name="Fournet J."/>
            <person name="Haruta M."/>
            <person name="Huysman M.J."/>
            <person name="Jenkins B.D."/>
            <person name="Jiroutova K."/>
            <person name="Jorgensen R.E."/>
            <person name="Joubert Y."/>
            <person name="Kaplan A."/>
            <person name="Kroger N."/>
            <person name="Kroth P.G."/>
            <person name="La Roche J."/>
            <person name="Lindquist E."/>
            <person name="Lommer M."/>
            <person name="Martin-Jezequel V."/>
            <person name="Lopez P.J."/>
            <person name="Lucas S."/>
            <person name="Mangogna M."/>
            <person name="McGinnis K."/>
            <person name="Medlin L.K."/>
            <person name="Montsant A."/>
            <person name="Oudot-Le Secq M.P."/>
            <person name="Napoli C."/>
            <person name="Obornik M."/>
            <person name="Parker M.S."/>
            <person name="Petit J.L."/>
            <person name="Porcel B.M."/>
            <person name="Poulsen N."/>
            <person name="Robison M."/>
            <person name="Rychlewski L."/>
            <person name="Rynearson T.A."/>
            <person name="Schmutz J."/>
            <person name="Shapiro H."/>
            <person name="Siaut M."/>
            <person name="Stanley M."/>
            <person name="Sussman M.R."/>
            <person name="Taylor A.R."/>
            <person name="Vardi A."/>
            <person name="von Dassow P."/>
            <person name="Vyverman W."/>
            <person name="Willis A."/>
            <person name="Wyrwicz L.S."/>
            <person name="Rokhsar D.S."/>
            <person name="Weissenbach J."/>
            <person name="Armbrust E.V."/>
            <person name="Green B.R."/>
            <person name="Van de Peer Y."/>
            <person name="Grigoriev I.V."/>
        </authorList>
    </citation>
    <scope>NUCLEOTIDE SEQUENCE [LARGE SCALE GENOMIC DNA]</scope>
    <source>
        <strain evidence="3 4">CCMP1335</strain>
    </source>
</reference>
<dbReference type="HOGENOM" id="CLU_732594_0_0_1"/>
<proteinExistence type="predicted"/>
<accession>B5YLQ2</accession>
<evidence type="ECO:0000313" key="4">
    <source>
        <dbReference type="Proteomes" id="UP000001449"/>
    </source>
</evidence>
<keyword evidence="4" id="KW-1185">Reference proteome</keyword>